<organism evidence="12 13">
    <name type="scientific">Cryptosporidium muris (strain RN66)</name>
    <dbReference type="NCBI Taxonomy" id="441375"/>
    <lineage>
        <taxon>Eukaryota</taxon>
        <taxon>Sar</taxon>
        <taxon>Alveolata</taxon>
        <taxon>Apicomplexa</taxon>
        <taxon>Conoidasida</taxon>
        <taxon>Coccidia</taxon>
        <taxon>Eucoccidiorida</taxon>
        <taxon>Eimeriorina</taxon>
        <taxon>Cryptosporidiidae</taxon>
        <taxon>Cryptosporidium</taxon>
    </lineage>
</organism>
<name>B6AFH8_CRYMR</name>
<dbReference type="EC" id="6.1.1.12" evidence="3"/>
<keyword evidence="4" id="KW-0963">Cytoplasm</keyword>
<dbReference type="STRING" id="441375.B6AFH8"/>
<keyword evidence="8" id="KW-0648">Protein biosynthesis</keyword>
<dbReference type="GeneID" id="6996553"/>
<evidence type="ECO:0000256" key="2">
    <source>
        <dbReference type="ARBA" id="ARBA00005312"/>
    </source>
</evidence>
<gene>
    <name evidence="12" type="ORF">CMU_033540</name>
</gene>
<dbReference type="PANTHER" id="PTHR43450">
    <property type="entry name" value="ASPARTYL-TRNA SYNTHETASE"/>
    <property type="match status" value="1"/>
</dbReference>
<keyword evidence="6" id="KW-0547">Nucleotide-binding</keyword>
<dbReference type="InterPro" id="IPR006195">
    <property type="entry name" value="aa-tRNA-synth_II"/>
</dbReference>
<dbReference type="GO" id="GO:0005829">
    <property type="term" value="C:cytosol"/>
    <property type="evidence" value="ECO:0007669"/>
    <property type="project" value="TreeGrafter"/>
</dbReference>
<dbReference type="Gene3D" id="3.30.930.10">
    <property type="entry name" value="Bira Bifunctional Protein, Domain 2"/>
    <property type="match status" value="1"/>
</dbReference>
<evidence type="ECO:0000256" key="3">
    <source>
        <dbReference type="ARBA" id="ARBA00012841"/>
    </source>
</evidence>
<dbReference type="RefSeq" id="XP_002141318.1">
    <property type="nucleotide sequence ID" value="XM_002141282.1"/>
</dbReference>
<keyword evidence="13" id="KW-1185">Reference proteome</keyword>
<feature type="domain" description="Aminoacyl-transfer RNA synthetases class-II family profile" evidence="11">
    <location>
        <begin position="228"/>
        <end position="529"/>
    </location>
</feature>
<evidence type="ECO:0000256" key="1">
    <source>
        <dbReference type="ARBA" id="ARBA00004496"/>
    </source>
</evidence>
<evidence type="ECO:0000313" key="13">
    <source>
        <dbReference type="Proteomes" id="UP000001460"/>
    </source>
</evidence>
<accession>B6AFH8</accession>
<comment type="subcellular location">
    <subcellularLocation>
        <location evidence="1">Cytoplasm</location>
    </subcellularLocation>
</comment>
<dbReference type="GO" id="GO:0017101">
    <property type="term" value="C:aminoacyl-tRNA synthetase multienzyme complex"/>
    <property type="evidence" value="ECO:0007669"/>
    <property type="project" value="TreeGrafter"/>
</dbReference>
<keyword evidence="5 12" id="KW-0436">Ligase</keyword>
<dbReference type="FunFam" id="3.30.930.10:FF:000013">
    <property type="entry name" value="Aspartate--tRNA ligase, cytoplasmic"/>
    <property type="match status" value="1"/>
</dbReference>
<dbReference type="Pfam" id="PF00152">
    <property type="entry name" value="tRNA-synt_2"/>
    <property type="match status" value="1"/>
</dbReference>
<dbReference type="Gene3D" id="2.40.50.140">
    <property type="entry name" value="Nucleic acid-binding proteins"/>
    <property type="match status" value="1"/>
</dbReference>
<comment type="catalytic activity">
    <reaction evidence="10">
        <text>tRNA(Asp) + L-aspartate + ATP = L-aspartyl-tRNA(Asp) + AMP + diphosphate</text>
        <dbReference type="Rhea" id="RHEA:19649"/>
        <dbReference type="Rhea" id="RHEA-COMP:9660"/>
        <dbReference type="Rhea" id="RHEA-COMP:9678"/>
        <dbReference type="ChEBI" id="CHEBI:29991"/>
        <dbReference type="ChEBI" id="CHEBI:30616"/>
        <dbReference type="ChEBI" id="CHEBI:33019"/>
        <dbReference type="ChEBI" id="CHEBI:78442"/>
        <dbReference type="ChEBI" id="CHEBI:78516"/>
        <dbReference type="ChEBI" id="CHEBI:456215"/>
        <dbReference type="EC" id="6.1.1.12"/>
    </reaction>
</comment>
<dbReference type="NCBIfam" id="TIGR00458">
    <property type="entry name" value="aspS_nondisc"/>
    <property type="match status" value="1"/>
</dbReference>
<dbReference type="InterPro" id="IPR004364">
    <property type="entry name" value="Aa-tRNA-synt_II"/>
</dbReference>
<dbReference type="VEuPathDB" id="CryptoDB:CMU_033540"/>
<dbReference type="GO" id="GO:0004815">
    <property type="term" value="F:aspartate-tRNA ligase activity"/>
    <property type="evidence" value="ECO:0007669"/>
    <property type="project" value="UniProtKB-EC"/>
</dbReference>
<dbReference type="CDD" id="cd04320">
    <property type="entry name" value="AspRS_cyto_N"/>
    <property type="match status" value="1"/>
</dbReference>
<evidence type="ECO:0000256" key="9">
    <source>
        <dbReference type="ARBA" id="ARBA00023146"/>
    </source>
</evidence>
<dbReference type="Proteomes" id="UP000001460">
    <property type="component" value="Unassembled WGS sequence"/>
</dbReference>
<dbReference type="InterPro" id="IPR004523">
    <property type="entry name" value="Asp-tRNA_synthase_2"/>
</dbReference>
<dbReference type="SUPFAM" id="SSF50249">
    <property type="entry name" value="Nucleic acid-binding proteins"/>
    <property type="match status" value="1"/>
</dbReference>
<dbReference type="InterPro" id="IPR002312">
    <property type="entry name" value="Asp/Asn-tRNA-synth_IIb"/>
</dbReference>
<dbReference type="GO" id="GO:0003723">
    <property type="term" value="F:RNA binding"/>
    <property type="evidence" value="ECO:0007669"/>
    <property type="project" value="TreeGrafter"/>
</dbReference>
<evidence type="ECO:0000259" key="11">
    <source>
        <dbReference type="PROSITE" id="PS50862"/>
    </source>
</evidence>
<dbReference type="HAMAP" id="MF_02075">
    <property type="entry name" value="Asp_tRNA_synth_type2"/>
    <property type="match status" value="1"/>
</dbReference>
<keyword evidence="7" id="KW-0067">ATP-binding</keyword>
<dbReference type="NCBIfam" id="NF003483">
    <property type="entry name" value="PRK05159.1"/>
    <property type="match status" value="1"/>
</dbReference>
<evidence type="ECO:0000256" key="6">
    <source>
        <dbReference type="ARBA" id="ARBA00022741"/>
    </source>
</evidence>
<dbReference type="eggNOG" id="KOG0556">
    <property type="taxonomic scope" value="Eukaryota"/>
</dbReference>
<evidence type="ECO:0000313" key="12">
    <source>
        <dbReference type="EMBL" id="EEA06969.1"/>
    </source>
</evidence>
<evidence type="ECO:0000256" key="10">
    <source>
        <dbReference type="ARBA" id="ARBA00047904"/>
    </source>
</evidence>
<evidence type="ECO:0000256" key="8">
    <source>
        <dbReference type="ARBA" id="ARBA00022917"/>
    </source>
</evidence>
<keyword evidence="9" id="KW-0030">Aminoacyl-tRNA synthetase</keyword>
<proteinExistence type="inferred from homology"/>
<dbReference type="PANTHER" id="PTHR43450:SF1">
    <property type="entry name" value="ASPARTATE--TRNA LIGASE, CYTOPLASMIC"/>
    <property type="match status" value="1"/>
</dbReference>
<dbReference type="PRINTS" id="PR01042">
    <property type="entry name" value="TRNASYNTHASP"/>
</dbReference>
<sequence>MEINKVINIGEALNKSGSLSKKAAKKVERQLSKETKREANDPGLGIPPWQSIVAEDFCLSDYGMVPLRGFLAIREFVDIKYLIPEIEGKFLWLRARIAESRCKGSLGFFLLRQSFFSVQGVANVNQGTKKDLLKWLKSLPIESIVDIYGKVVIPEIPVSSSSQRVEIIIHKAFCVSAASKELPFQLKDANRPEVDSHFSDGNQIRVLQDVRLDNRVLDLRTFANQAIFRIQAMVCELFREFLIQNRFIEIHTPKILGGASEGGASVFTLKYFGQPACLAQSPQLYKQMAICGDMDRVFEIGPVFRAENSNTHRHLCEFVGLDIEMTIKNSYIEVVDLLEELFIFIFNGINTRCQYELEVISNNYSFPPFKIPVNTPRLTFEEGCNLLRESGVEIPNNIKEFDLSTEHEKLLGSIVKEKYNSDFYILLRYPLKVRPFYTMPDPADPENWSNSYDFFMRGEEIISGAQRIHDYDFLMKRAEECGLVIESIKEYIDSFKLGAFPHGGCGIGLERVVMLFLNLGNIRRSSMFPRDPKRLNP</sequence>
<dbReference type="InterPro" id="IPR045864">
    <property type="entry name" value="aa-tRNA-synth_II/BPL/LPL"/>
</dbReference>
<dbReference type="CDD" id="cd00776">
    <property type="entry name" value="AsxRS_core"/>
    <property type="match status" value="1"/>
</dbReference>
<evidence type="ECO:0000256" key="7">
    <source>
        <dbReference type="ARBA" id="ARBA00022840"/>
    </source>
</evidence>
<dbReference type="PROSITE" id="PS50862">
    <property type="entry name" value="AA_TRNA_LIGASE_II"/>
    <property type="match status" value="1"/>
</dbReference>
<dbReference type="SUPFAM" id="SSF55681">
    <property type="entry name" value="Class II aaRS and biotin synthetases"/>
    <property type="match status" value="1"/>
</dbReference>
<reference evidence="12" key="1">
    <citation type="submission" date="2008-06" db="EMBL/GenBank/DDBJ databases">
        <authorList>
            <person name="Lorenzi H."/>
            <person name="Inman J."/>
            <person name="Miller J."/>
            <person name="Schobel S."/>
            <person name="Amedeo P."/>
            <person name="Caler E.V."/>
            <person name="da Silva J."/>
        </authorList>
    </citation>
    <scope>NUCLEOTIDE SEQUENCE [LARGE SCALE GENOMIC DNA]</scope>
    <source>
        <strain evidence="12">RN66</strain>
    </source>
</reference>
<evidence type="ECO:0000256" key="5">
    <source>
        <dbReference type="ARBA" id="ARBA00022598"/>
    </source>
</evidence>
<protein>
    <recommendedName>
        <fullName evidence="3">aspartate--tRNA ligase</fullName>
        <ecNumber evidence="3">6.1.1.12</ecNumber>
    </recommendedName>
</protein>
<evidence type="ECO:0000256" key="4">
    <source>
        <dbReference type="ARBA" id="ARBA00022490"/>
    </source>
</evidence>
<dbReference type="OrthoDB" id="372395at2759"/>
<dbReference type="AlphaFoldDB" id="B6AFH8"/>
<dbReference type="GO" id="GO:0006422">
    <property type="term" value="P:aspartyl-tRNA aminoacylation"/>
    <property type="evidence" value="ECO:0007669"/>
    <property type="project" value="InterPro"/>
</dbReference>
<dbReference type="GO" id="GO:0005524">
    <property type="term" value="F:ATP binding"/>
    <property type="evidence" value="ECO:0007669"/>
    <property type="project" value="UniProtKB-KW"/>
</dbReference>
<dbReference type="OMA" id="HYSEEVI"/>
<dbReference type="InterPro" id="IPR012340">
    <property type="entry name" value="NA-bd_OB-fold"/>
</dbReference>
<dbReference type="EMBL" id="DS989731">
    <property type="protein sequence ID" value="EEA06969.1"/>
    <property type="molecule type" value="Genomic_DNA"/>
</dbReference>
<comment type="similarity">
    <text evidence="2">Belongs to the class-II aminoacyl-tRNA synthetase family. Type 2 subfamily.</text>
</comment>